<evidence type="ECO:0000313" key="2">
    <source>
        <dbReference type="Proteomes" id="UP000518266"/>
    </source>
</evidence>
<comment type="caution">
    <text evidence="1">The sequence shown here is derived from an EMBL/GenBank/DDBJ whole genome shotgun (WGS) entry which is preliminary data.</text>
</comment>
<dbReference type="EMBL" id="JAAKFY010000008">
    <property type="protein sequence ID" value="KAF3854060.1"/>
    <property type="molecule type" value="Genomic_DNA"/>
</dbReference>
<dbReference type="AlphaFoldDB" id="A0A7J5YX63"/>
<dbReference type="OrthoDB" id="10670741at2759"/>
<name>A0A7J5YX63_DISMA</name>
<gene>
    <name evidence="1" type="ORF">F7725_014748</name>
</gene>
<protein>
    <submittedName>
        <fullName evidence="1">Uncharacterized protein</fullName>
    </submittedName>
</protein>
<proteinExistence type="predicted"/>
<accession>A0A7J5YX63</accession>
<keyword evidence="2" id="KW-1185">Reference proteome</keyword>
<evidence type="ECO:0000313" key="1">
    <source>
        <dbReference type="EMBL" id="KAF3854060.1"/>
    </source>
</evidence>
<sequence length="191" mass="21418">MLQQEVFGQLGGGQGLKLLTGVVIEHKALSWLLVPHCTFHRPWTGSLFFSSEGLSLFADDETVSDPQCAEQLSPACYIAVCLHIAGTQQHPITAWWSRSRFLGRLMFPYSSEKCTLSLAGHSRPLVVRTGTAVSEYSWLEVVNSKSSEQLPDLLALQRLHTAQQRGVDHIYILVQCRQRSYEKTTNERKAC</sequence>
<organism evidence="1 2">
    <name type="scientific">Dissostichus mawsoni</name>
    <name type="common">Antarctic cod</name>
    <dbReference type="NCBI Taxonomy" id="36200"/>
    <lineage>
        <taxon>Eukaryota</taxon>
        <taxon>Metazoa</taxon>
        <taxon>Chordata</taxon>
        <taxon>Craniata</taxon>
        <taxon>Vertebrata</taxon>
        <taxon>Euteleostomi</taxon>
        <taxon>Actinopterygii</taxon>
        <taxon>Neopterygii</taxon>
        <taxon>Teleostei</taxon>
        <taxon>Neoteleostei</taxon>
        <taxon>Acanthomorphata</taxon>
        <taxon>Eupercaria</taxon>
        <taxon>Perciformes</taxon>
        <taxon>Notothenioidei</taxon>
        <taxon>Nototheniidae</taxon>
        <taxon>Dissostichus</taxon>
    </lineage>
</organism>
<dbReference type="Proteomes" id="UP000518266">
    <property type="component" value="Unassembled WGS sequence"/>
</dbReference>
<reference evidence="1 2" key="1">
    <citation type="submission" date="2020-03" db="EMBL/GenBank/DDBJ databases">
        <title>Dissostichus mawsoni Genome sequencing and assembly.</title>
        <authorList>
            <person name="Park H."/>
        </authorList>
    </citation>
    <scope>NUCLEOTIDE SEQUENCE [LARGE SCALE GENOMIC DNA]</scope>
    <source>
        <strain evidence="1">DM0001</strain>
        <tissue evidence="1">Muscle</tissue>
    </source>
</reference>